<dbReference type="AlphaFoldDB" id="A0A7V3ZZ81"/>
<dbReference type="PANTHER" id="PTHR11061">
    <property type="entry name" value="RNA M5U METHYLTRANSFERASE"/>
    <property type="match status" value="1"/>
</dbReference>
<dbReference type="GO" id="GO:0070041">
    <property type="term" value="F:rRNA (uridine-C5-)-methyltransferase activity"/>
    <property type="evidence" value="ECO:0007669"/>
    <property type="project" value="TreeGrafter"/>
</dbReference>
<sequence length="444" mass="50158">MSETYIVHIEKMINEGLSLGKLGQGIKVMVPYAVKGDEVEIRVVKKKKDYWIGTIKRVITPSPMRTNPKCPYFGKCGGCQWQMIDYTYQPKLKKELVIDALSHLAGLKEVDVLDTIPSPRPFNYRNKVHFPLKRVSSSSVIMGFYKQDTHYIIDVNECPLHLPQFNEVFKKAKRYIGERGLSVYDETKHSGFIRNFTLRGSERTQETLIVIVSNGEYLRKSTAIDLMKMGNSVLGVVENINPKRGNAIFGRENRTLVGTSLYHERVRNYTFIISATSFFQVNTWIAEKMVDVLDGVMQEIGEVDVIADAYSGVGLFAVASAKYARKVYALEISAESSSCAYKNIAVNNKPNVEIINGDAEGLLQTLGKVDVLILDPPRRGVGDGIVEFLANSKPPHILYFSCNPATLARDLKKMVEVGYKIEFLQPFDMFPQTYHVENLVYLKR</sequence>
<dbReference type="EC" id="2.1.1.190" evidence="7"/>
<feature type="active site" description="Nucleophile" evidence="4">
    <location>
        <position position="402"/>
    </location>
</feature>
<protein>
    <submittedName>
        <fullName evidence="7">23S rRNA (Uracil(1939)-C(5))-methyltransferase RlmD</fullName>
        <ecNumber evidence="7">2.1.1.190</ecNumber>
    </submittedName>
</protein>
<dbReference type="NCBIfam" id="TIGR00479">
    <property type="entry name" value="rumA"/>
    <property type="match status" value="1"/>
</dbReference>
<evidence type="ECO:0000256" key="1">
    <source>
        <dbReference type="ARBA" id="ARBA00022603"/>
    </source>
</evidence>
<evidence type="ECO:0000259" key="6">
    <source>
        <dbReference type="PROSITE" id="PS50926"/>
    </source>
</evidence>
<dbReference type="InterPro" id="IPR030391">
    <property type="entry name" value="MeTrfase_TrmA_CS"/>
</dbReference>
<feature type="domain" description="TRAM" evidence="6">
    <location>
        <begin position="1"/>
        <end position="57"/>
    </location>
</feature>
<evidence type="ECO:0000256" key="2">
    <source>
        <dbReference type="ARBA" id="ARBA00022679"/>
    </source>
</evidence>
<dbReference type="GO" id="GO:0070475">
    <property type="term" value="P:rRNA base methylation"/>
    <property type="evidence" value="ECO:0007669"/>
    <property type="project" value="TreeGrafter"/>
</dbReference>
<accession>A0A7V3ZZ81</accession>
<dbReference type="CDD" id="cd02440">
    <property type="entry name" value="AdoMet_MTases"/>
    <property type="match status" value="1"/>
</dbReference>
<dbReference type="PROSITE" id="PS50926">
    <property type="entry name" value="TRAM"/>
    <property type="match status" value="1"/>
</dbReference>
<evidence type="ECO:0000256" key="3">
    <source>
        <dbReference type="ARBA" id="ARBA00022691"/>
    </source>
</evidence>
<organism evidence="7">
    <name type="scientific">candidate division WOR-3 bacterium</name>
    <dbReference type="NCBI Taxonomy" id="2052148"/>
    <lineage>
        <taxon>Bacteria</taxon>
        <taxon>Bacteria division WOR-3</taxon>
    </lineage>
</organism>
<dbReference type="PANTHER" id="PTHR11061:SF30">
    <property type="entry name" value="TRNA (URACIL(54)-C(5))-METHYLTRANSFERASE"/>
    <property type="match status" value="1"/>
</dbReference>
<evidence type="ECO:0000256" key="4">
    <source>
        <dbReference type="PROSITE-ProRule" id="PRU01024"/>
    </source>
</evidence>
<dbReference type="InterPro" id="IPR012340">
    <property type="entry name" value="NA-bd_OB-fold"/>
</dbReference>
<feature type="binding site" evidence="4">
    <location>
        <position position="280"/>
    </location>
    <ligand>
        <name>S-adenosyl-L-methionine</name>
        <dbReference type="ChEBI" id="CHEBI:59789"/>
    </ligand>
</feature>
<dbReference type="InterPro" id="IPR002792">
    <property type="entry name" value="TRAM_dom"/>
</dbReference>
<dbReference type="SUPFAM" id="SSF50249">
    <property type="entry name" value="Nucleic acid-binding proteins"/>
    <property type="match status" value="1"/>
</dbReference>
<feature type="active site" evidence="5">
    <location>
        <position position="402"/>
    </location>
</feature>
<dbReference type="PROSITE" id="PS51687">
    <property type="entry name" value="SAM_MT_RNA_M5U"/>
    <property type="match status" value="1"/>
</dbReference>
<dbReference type="Gene3D" id="3.40.50.150">
    <property type="entry name" value="Vaccinia Virus protein VP39"/>
    <property type="match status" value="1"/>
</dbReference>
<evidence type="ECO:0000313" key="7">
    <source>
        <dbReference type="EMBL" id="HGL18363.1"/>
    </source>
</evidence>
<gene>
    <name evidence="7" type="primary">rlmD</name>
    <name evidence="7" type="ORF">ENU66_08555</name>
</gene>
<dbReference type="PROSITE" id="PS01230">
    <property type="entry name" value="TRMA_1"/>
    <property type="match status" value="1"/>
</dbReference>
<dbReference type="PROSITE" id="PS01231">
    <property type="entry name" value="TRMA_2"/>
    <property type="match status" value="1"/>
</dbReference>
<dbReference type="Gene3D" id="2.40.50.140">
    <property type="entry name" value="Nucleic acid-binding proteins"/>
    <property type="match status" value="1"/>
</dbReference>
<feature type="binding site" evidence="4">
    <location>
        <position position="375"/>
    </location>
    <ligand>
        <name>S-adenosyl-L-methionine</name>
        <dbReference type="ChEBI" id="CHEBI:59789"/>
    </ligand>
</feature>
<proteinExistence type="inferred from homology"/>
<comment type="similarity">
    <text evidence="4">Belongs to the class I-like SAM-binding methyltransferase superfamily. RNA M5U methyltransferase family.</text>
</comment>
<keyword evidence="2 4" id="KW-0808">Transferase</keyword>
<dbReference type="FunFam" id="2.40.50.1070:FF:000003">
    <property type="entry name" value="23S rRNA (Uracil-5-)-methyltransferase RumA"/>
    <property type="match status" value="1"/>
</dbReference>
<dbReference type="InterPro" id="IPR029063">
    <property type="entry name" value="SAM-dependent_MTases_sf"/>
</dbReference>
<keyword evidence="1 4" id="KW-0489">Methyltransferase</keyword>
<dbReference type="EMBL" id="DTDJ01000051">
    <property type="protein sequence ID" value="HGL18363.1"/>
    <property type="molecule type" value="Genomic_DNA"/>
</dbReference>
<feature type="binding site" evidence="4">
    <location>
        <position position="331"/>
    </location>
    <ligand>
        <name>S-adenosyl-L-methionine</name>
        <dbReference type="ChEBI" id="CHEBI:59789"/>
    </ligand>
</feature>
<dbReference type="InterPro" id="IPR030390">
    <property type="entry name" value="MeTrfase_TrmA_AS"/>
</dbReference>
<dbReference type="InterPro" id="IPR010280">
    <property type="entry name" value="U5_MeTrfase_fam"/>
</dbReference>
<dbReference type="SUPFAM" id="SSF53335">
    <property type="entry name" value="S-adenosyl-L-methionine-dependent methyltransferases"/>
    <property type="match status" value="1"/>
</dbReference>
<evidence type="ECO:0000256" key="5">
    <source>
        <dbReference type="PROSITE-ProRule" id="PRU10015"/>
    </source>
</evidence>
<name>A0A7V3ZZ81_UNCW3</name>
<feature type="binding site" evidence="4">
    <location>
        <position position="310"/>
    </location>
    <ligand>
        <name>S-adenosyl-L-methionine</name>
        <dbReference type="ChEBI" id="CHEBI:59789"/>
    </ligand>
</feature>
<reference evidence="7" key="1">
    <citation type="journal article" date="2020" name="mSystems">
        <title>Genome- and Community-Level Interaction Insights into Carbon Utilization and Element Cycling Functions of Hydrothermarchaeota in Hydrothermal Sediment.</title>
        <authorList>
            <person name="Zhou Z."/>
            <person name="Liu Y."/>
            <person name="Xu W."/>
            <person name="Pan J."/>
            <person name="Luo Z.H."/>
            <person name="Li M."/>
        </authorList>
    </citation>
    <scope>NUCLEOTIDE SEQUENCE [LARGE SCALE GENOMIC DNA]</scope>
    <source>
        <strain evidence="7">SpSt-69</strain>
    </source>
</reference>
<comment type="caution">
    <text evidence="7">The sequence shown here is derived from an EMBL/GenBank/DDBJ whole genome shotgun (WGS) entry which is preliminary data.</text>
</comment>
<dbReference type="Pfam" id="PF05958">
    <property type="entry name" value="tRNA_U5-meth_tr"/>
    <property type="match status" value="1"/>
</dbReference>
<keyword evidence="3 4" id="KW-0949">S-adenosyl-L-methionine</keyword>
<dbReference type="Gene3D" id="2.40.50.1070">
    <property type="match status" value="1"/>
</dbReference>